<dbReference type="InterPro" id="IPR052944">
    <property type="entry name" value="Sporulation_related"/>
</dbReference>
<accession>A0ABZ1BX70</accession>
<sequence length="285" mass="30469">MSRYLSLTPLLRRSHTAHRDGALRRAAAALALALVASLVPQPTRVHAAETLTAQQILERSRQAAQSIQDLSARVTTVLVDAKGRRTRTVSDVYYLRTPGILRLEVVEPSALADQVYILDAEKKQMQVYLPVTNQVVVREFSPTTMASGANPSGQGAAAPLLESFLGALPQETPKGLKFAGTERSEGTTFYILEAPVDRAALQRAANPSGAPAAGPLEGLAPLSSDVESLKVWVDARTWLPSRVEALNQAGQAVSTITIAQLRVNSGLKIAALRQLPADAEVVPSR</sequence>
<dbReference type="PANTHER" id="PTHR37507">
    <property type="entry name" value="SPORULATION PROTEIN YDCC"/>
    <property type="match status" value="1"/>
</dbReference>
<keyword evidence="2" id="KW-1185">Reference proteome</keyword>
<gene>
    <name evidence="1" type="ORF">U7230_15075</name>
</gene>
<evidence type="ECO:0000313" key="1">
    <source>
        <dbReference type="EMBL" id="WRP17382.1"/>
    </source>
</evidence>
<evidence type="ECO:0008006" key="3">
    <source>
        <dbReference type="Google" id="ProtNLM"/>
    </source>
</evidence>
<dbReference type="PANTHER" id="PTHR37507:SF2">
    <property type="entry name" value="SPORULATION PROTEIN YDCC"/>
    <property type="match status" value="1"/>
</dbReference>
<proteinExistence type="predicted"/>
<dbReference type="Gene3D" id="2.50.20.10">
    <property type="entry name" value="Lipoprotein localisation LolA/LolB/LppX"/>
    <property type="match status" value="2"/>
</dbReference>
<name>A0ABZ1BX70_9FIRM</name>
<organism evidence="1 2">
    <name type="scientific">Carboxydichorda subterranea</name>
    <dbReference type="NCBI Taxonomy" id="3109565"/>
    <lineage>
        <taxon>Bacteria</taxon>
        <taxon>Bacillati</taxon>
        <taxon>Bacillota</taxon>
        <taxon>Limnochordia</taxon>
        <taxon>Limnochordales</taxon>
        <taxon>Geochordaceae</taxon>
        <taxon>Carboxydichorda</taxon>
    </lineage>
</organism>
<dbReference type="EMBL" id="CP141615">
    <property type="protein sequence ID" value="WRP17382.1"/>
    <property type="molecule type" value="Genomic_DNA"/>
</dbReference>
<dbReference type="Proteomes" id="UP001332192">
    <property type="component" value="Chromosome"/>
</dbReference>
<dbReference type="RefSeq" id="WP_324716653.1">
    <property type="nucleotide sequence ID" value="NZ_CP141615.1"/>
</dbReference>
<protein>
    <recommendedName>
        <fullName evidence="3">Outer membrane lipoprotein-sorting protein</fullName>
    </recommendedName>
</protein>
<dbReference type="InterPro" id="IPR029046">
    <property type="entry name" value="LolA/LolB/LppX"/>
</dbReference>
<evidence type="ECO:0000313" key="2">
    <source>
        <dbReference type="Proteomes" id="UP001332192"/>
    </source>
</evidence>
<reference evidence="1 2" key="1">
    <citation type="journal article" date="2024" name="Front. Microbiol.">
        <title>Novel thermophilic genera Geochorda gen. nov. and Carboxydochorda gen. nov. from the deep terrestrial subsurface reveal the ecophysiological diversity in the class Limnochordia.</title>
        <authorList>
            <person name="Karnachuk O.V."/>
            <person name="Lukina A.P."/>
            <person name="Avakyan M.R."/>
            <person name="Kadnikov V.V."/>
            <person name="Begmatov S."/>
            <person name="Beletsky A.V."/>
            <person name="Vlasova K.G."/>
            <person name="Novikov A.A."/>
            <person name="Shcherbakova V.A."/>
            <person name="Mardanov A.V."/>
            <person name="Ravin N.V."/>
        </authorList>
    </citation>
    <scope>NUCLEOTIDE SEQUENCE [LARGE SCALE GENOMIC DNA]</scope>
    <source>
        <strain evidence="1 2">L945</strain>
    </source>
</reference>
<dbReference type="SUPFAM" id="SSF89392">
    <property type="entry name" value="Prokaryotic lipoproteins and lipoprotein localization factors"/>
    <property type="match status" value="1"/>
</dbReference>